<evidence type="ECO:0000256" key="2">
    <source>
        <dbReference type="SAM" id="Phobius"/>
    </source>
</evidence>
<protein>
    <submittedName>
        <fullName evidence="3">Uncharacterized protein</fullName>
    </submittedName>
</protein>
<reference evidence="3" key="1">
    <citation type="submission" date="2020-07" db="EMBL/GenBank/DDBJ databases">
        <authorList>
            <person name="Lin J."/>
        </authorList>
    </citation>
    <scope>NUCLEOTIDE SEQUENCE</scope>
</reference>
<gene>
    <name evidence="3" type="ORF">CB5_LOCUS27871</name>
</gene>
<name>A0A6V7QN87_ANACO</name>
<feature type="transmembrane region" description="Helical" evidence="2">
    <location>
        <begin position="32"/>
        <end position="53"/>
    </location>
</feature>
<accession>A0A6V7QN87</accession>
<dbReference type="EMBL" id="LR862137">
    <property type="protein sequence ID" value="CAD1844660.1"/>
    <property type="molecule type" value="Genomic_DNA"/>
</dbReference>
<keyword evidence="2" id="KW-1133">Transmembrane helix</keyword>
<feature type="region of interest" description="Disordered" evidence="1">
    <location>
        <begin position="117"/>
        <end position="223"/>
    </location>
</feature>
<keyword evidence="2" id="KW-0812">Transmembrane</keyword>
<feature type="compositionally biased region" description="Low complexity" evidence="1">
    <location>
        <begin position="151"/>
        <end position="198"/>
    </location>
</feature>
<feature type="region of interest" description="Disordered" evidence="1">
    <location>
        <begin position="249"/>
        <end position="304"/>
    </location>
</feature>
<evidence type="ECO:0000313" key="3">
    <source>
        <dbReference type="EMBL" id="CAD1844660.1"/>
    </source>
</evidence>
<keyword evidence="2" id="KW-0472">Membrane</keyword>
<sequence length="304" mass="31735">MVAAAQLGVLAACVVLFVPMGMAGWHLSRNKMLFFSGALFITLAVGVHLTPYFPSIPTSSPPPPPSSSPSLRVPPFLHRLSWSHSPPPPAWAWSPSAHARSCGFQRLSRADASDLLRAHGSSSPATPRPDSSPSLSSASSSTPPPWPPSNPTSSAATATTTSPSPTAGSSSTSSGRPTNPTSRNSSAATSAPRRSAPTCSFSRRSLAHAPLHRSGAVRGVPGRPAEGGAIVALSRLPSHVLARLAHARQLDAEHGGEEGEDEQDGVGSVQSRGRREDDRARIRRAVSAAGRRRVEPGLRPRVHS</sequence>
<feature type="transmembrane region" description="Helical" evidence="2">
    <location>
        <begin position="6"/>
        <end position="25"/>
    </location>
</feature>
<evidence type="ECO:0000256" key="1">
    <source>
        <dbReference type="SAM" id="MobiDB-lite"/>
    </source>
</evidence>
<dbReference type="AlphaFoldDB" id="A0A6V7QN87"/>
<proteinExistence type="predicted"/>
<organism evidence="3">
    <name type="scientific">Ananas comosus var. bracteatus</name>
    <name type="common">red pineapple</name>
    <dbReference type="NCBI Taxonomy" id="296719"/>
    <lineage>
        <taxon>Eukaryota</taxon>
        <taxon>Viridiplantae</taxon>
        <taxon>Streptophyta</taxon>
        <taxon>Embryophyta</taxon>
        <taxon>Tracheophyta</taxon>
        <taxon>Spermatophyta</taxon>
        <taxon>Magnoliopsida</taxon>
        <taxon>Liliopsida</taxon>
        <taxon>Poales</taxon>
        <taxon>Bromeliaceae</taxon>
        <taxon>Bromelioideae</taxon>
        <taxon>Ananas</taxon>
    </lineage>
</organism>
<feature type="compositionally biased region" description="Low complexity" evidence="1">
    <location>
        <begin position="128"/>
        <end position="141"/>
    </location>
</feature>